<comment type="caution">
    <text evidence="1">The sequence shown here is derived from an EMBL/GenBank/DDBJ whole genome shotgun (WGS) entry which is preliminary data.</text>
</comment>
<keyword evidence="2" id="KW-1185">Reference proteome</keyword>
<dbReference type="Proteomes" id="UP000237246">
    <property type="component" value="Unassembled WGS sequence"/>
</dbReference>
<accession>A0A2P4STR8</accession>
<dbReference type="AlphaFoldDB" id="A0A2P4STR8"/>
<evidence type="ECO:0000313" key="2">
    <source>
        <dbReference type="Proteomes" id="UP000237246"/>
    </source>
</evidence>
<gene>
    <name evidence="1" type="ORF">CIB84_008770</name>
</gene>
<proteinExistence type="predicted"/>
<protein>
    <submittedName>
        <fullName evidence="1">Uncharacterized protein</fullName>
    </submittedName>
</protein>
<name>A0A2P4STR8_BAMTH</name>
<evidence type="ECO:0000313" key="1">
    <source>
        <dbReference type="EMBL" id="POI27480.1"/>
    </source>
</evidence>
<sequence>MTASCAEVVWQVLYQESSCFPYRIVSTAEWDRQSGSHLQTPQTWSA</sequence>
<organism evidence="1 2">
    <name type="scientific">Bambusicola thoracicus</name>
    <name type="common">Chinese bamboo-partridge</name>
    <name type="synonym">Perdix thoracica</name>
    <dbReference type="NCBI Taxonomy" id="9083"/>
    <lineage>
        <taxon>Eukaryota</taxon>
        <taxon>Metazoa</taxon>
        <taxon>Chordata</taxon>
        <taxon>Craniata</taxon>
        <taxon>Vertebrata</taxon>
        <taxon>Euteleostomi</taxon>
        <taxon>Archelosauria</taxon>
        <taxon>Archosauria</taxon>
        <taxon>Dinosauria</taxon>
        <taxon>Saurischia</taxon>
        <taxon>Theropoda</taxon>
        <taxon>Coelurosauria</taxon>
        <taxon>Aves</taxon>
        <taxon>Neognathae</taxon>
        <taxon>Galloanserae</taxon>
        <taxon>Galliformes</taxon>
        <taxon>Phasianidae</taxon>
        <taxon>Perdicinae</taxon>
        <taxon>Bambusicola</taxon>
    </lineage>
</organism>
<reference evidence="1 2" key="1">
    <citation type="submission" date="2018-01" db="EMBL/GenBank/DDBJ databases">
        <title>Comparison of the Chinese Bamboo Partridge and Red Junglefowl genome sequences highlights the importance of demography in genome evolution.</title>
        <authorList>
            <person name="Tiley G.P."/>
            <person name="Kimball R.T."/>
            <person name="Braun E.L."/>
            <person name="Burleigh J.G."/>
        </authorList>
    </citation>
    <scope>NUCLEOTIDE SEQUENCE [LARGE SCALE GENOMIC DNA]</scope>
    <source>
        <strain evidence="1">RTK389</strain>
        <tissue evidence="1">Blood</tissue>
    </source>
</reference>
<dbReference type="EMBL" id="PPHD01023575">
    <property type="protein sequence ID" value="POI27480.1"/>
    <property type="molecule type" value="Genomic_DNA"/>
</dbReference>